<reference evidence="3 4" key="1">
    <citation type="submission" date="2019-04" db="EMBL/GenBank/DDBJ databases">
        <title>An improved genome assembly and genetic linkage map for asparagus bean, Vigna unguiculata ssp. sesquipedialis.</title>
        <authorList>
            <person name="Xia Q."/>
            <person name="Zhang R."/>
            <person name="Dong Y."/>
        </authorList>
    </citation>
    <scope>NUCLEOTIDE SEQUENCE [LARGE SCALE GENOMIC DNA]</scope>
    <source>
        <tissue evidence="3">Leaf</tissue>
    </source>
</reference>
<organism evidence="3 4">
    <name type="scientific">Vigna unguiculata</name>
    <name type="common">Cowpea</name>
    <dbReference type="NCBI Taxonomy" id="3917"/>
    <lineage>
        <taxon>Eukaryota</taxon>
        <taxon>Viridiplantae</taxon>
        <taxon>Streptophyta</taxon>
        <taxon>Embryophyta</taxon>
        <taxon>Tracheophyta</taxon>
        <taxon>Spermatophyta</taxon>
        <taxon>Magnoliopsida</taxon>
        <taxon>eudicotyledons</taxon>
        <taxon>Gunneridae</taxon>
        <taxon>Pentapetalae</taxon>
        <taxon>rosids</taxon>
        <taxon>fabids</taxon>
        <taxon>Fabales</taxon>
        <taxon>Fabaceae</taxon>
        <taxon>Papilionoideae</taxon>
        <taxon>50 kb inversion clade</taxon>
        <taxon>NPAAA clade</taxon>
        <taxon>indigoferoid/millettioid clade</taxon>
        <taxon>Phaseoleae</taxon>
        <taxon>Vigna</taxon>
    </lineage>
</organism>
<keyword evidence="1" id="KW-0175">Coiled coil</keyword>
<evidence type="ECO:0000256" key="2">
    <source>
        <dbReference type="SAM" id="MobiDB-lite"/>
    </source>
</evidence>
<dbReference type="EMBL" id="CP039346">
    <property type="protein sequence ID" value="QCD83000.1"/>
    <property type="molecule type" value="Genomic_DNA"/>
</dbReference>
<evidence type="ECO:0000313" key="4">
    <source>
        <dbReference type="Proteomes" id="UP000501690"/>
    </source>
</evidence>
<evidence type="ECO:0000256" key="1">
    <source>
        <dbReference type="SAM" id="Coils"/>
    </source>
</evidence>
<protein>
    <submittedName>
        <fullName evidence="3">Uncharacterized protein</fullName>
    </submittedName>
</protein>
<dbReference type="AlphaFoldDB" id="A0A4D6L3E8"/>
<feature type="region of interest" description="Disordered" evidence="2">
    <location>
        <begin position="1"/>
        <end position="21"/>
    </location>
</feature>
<accession>A0A4D6L3E8</accession>
<dbReference type="Proteomes" id="UP000501690">
    <property type="component" value="Linkage Group LG2"/>
</dbReference>
<feature type="coiled-coil region" evidence="1">
    <location>
        <begin position="171"/>
        <end position="223"/>
    </location>
</feature>
<gene>
    <name evidence="3" type="ORF">DEO72_LG2g3342</name>
</gene>
<sequence length="353" mass="38341">MANAAKGEGQSQAPNLVGPVVDTYRPPVAKRLAPSKMKGVRKDRKRLRALAKTGGVGSSNPDLGGFEKTKIQMRKGVELKLSDEEVAVVEAADPGLTMRAMSEYWARGMVLSRRGATLLHEELLSDEEVAVVEAADPGLTMRAMSEYLACGMVLSRRVATLLHEELVAGDKKKLAEEVAALKVQRDREQVAWADEKMKLEAEVKKLEGSVVGLEKKLKAKQVELDGVNAAKDAAAEEAASEVFGLQQAVYNEHVNGFHKALRQAEFLYREVSVTDCRFNVNLDVYDDRMLDVAEISQLKAEKEAATIANEDTVMTTPVATTVDGVVGQVEVADEEAEGAEEDAASEEVDEAEE</sequence>
<evidence type="ECO:0000313" key="3">
    <source>
        <dbReference type="EMBL" id="QCD83000.1"/>
    </source>
</evidence>
<feature type="region of interest" description="Disordered" evidence="2">
    <location>
        <begin position="333"/>
        <end position="353"/>
    </location>
</feature>
<proteinExistence type="predicted"/>
<keyword evidence="4" id="KW-1185">Reference proteome</keyword>
<name>A0A4D6L3E8_VIGUN</name>